<dbReference type="PANTHER" id="PTHR43806:SF11">
    <property type="entry name" value="CEREVISIN-RELATED"/>
    <property type="match status" value="1"/>
</dbReference>
<feature type="active site" description="Charge relay system" evidence="5">
    <location>
        <position position="203"/>
    </location>
</feature>
<evidence type="ECO:0000256" key="1">
    <source>
        <dbReference type="ARBA" id="ARBA00011073"/>
    </source>
</evidence>
<dbReference type="Gene3D" id="3.40.50.200">
    <property type="entry name" value="Peptidase S8/S53 domain"/>
    <property type="match status" value="1"/>
</dbReference>
<evidence type="ECO:0000256" key="2">
    <source>
        <dbReference type="ARBA" id="ARBA00022670"/>
    </source>
</evidence>
<dbReference type="RefSeq" id="XP_018073056.1">
    <property type="nucleotide sequence ID" value="XM_018207975.1"/>
</dbReference>
<evidence type="ECO:0000313" key="9">
    <source>
        <dbReference type="EMBL" id="KUJ18701.1"/>
    </source>
</evidence>
<dbReference type="AlphaFoldDB" id="A0A194XEX5"/>
<dbReference type="FunFam" id="3.40.50.200:FF:000007">
    <property type="entry name" value="Subtilisin-like serine protease"/>
    <property type="match status" value="1"/>
</dbReference>
<name>A0A194XEX5_MOLSC</name>
<feature type="active site" description="Charge relay system" evidence="5">
    <location>
        <position position="361"/>
    </location>
</feature>
<dbReference type="PROSITE" id="PS00137">
    <property type="entry name" value="SUBTILASE_HIS"/>
    <property type="match status" value="1"/>
</dbReference>
<evidence type="ECO:0000259" key="8">
    <source>
        <dbReference type="Pfam" id="PF00082"/>
    </source>
</evidence>
<keyword evidence="7" id="KW-0732">Signal</keyword>
<proteinExistence type="inferred from homology"/>
<dbReference type="InterPro" id="IPR034193">
    <property type="entry name" value="PCSK9_ProteinaseK-like"/>
</dbReference>
<dbReference type="InterPro" id="IPR023828">
    <property type="entry name" value="Peptidase_S8_Ser-AS"/>
</dbReference>
<keyword evidence="3 5" id="KW-0378">Hydrolase</keyword>
<dbReference type="OrthoDB" id="206201at2759"/>
<dbReference type="GO" id="GO:0004252">
    <property type="term" value="F:serine-type endopeptidase activity"/>
    <property type="evidence" value="ECO:0007669"/>
    <property type="project" value="UniProtKB-UniRule"/>
</dbReference>
<dbReference type="PROSITE" id="PS00136">
    <property type="entry name" value="SUBTILASE_ASP"/>
    <property type="match status" value="1"/>
</dbReference>
<dbReference type="InterPro" id="IPR015500">
    <property type="entry name" value="Peptidase_S8_subtilisin-rel"/>
</dbReference>
<dbReference type="PROSITE" id="PS51892">
    <property type="entry name" value="SUBTILASE"/>
    <property type="match status" value="1"/>
</dbReference>
<feature type="chain" id="PRO_5008268200" evidence="7">
    <location>
        <begin position="19"/>
        <end position="417"/>
    </location>
</feature>
<evidence type="ECO:0000256" key="6">
    <source>
        <dbReference type="RuleBase" id="RU003355"/>
    </source>
</evidence>
<protein>
    <submittedName>
        <fullName evidence="9">Subtilisin-like protein</fullName>
    </submittedName>
</protein>
<dbReference type="PROSITE" id="PS00138">
    <property type="entry name" value="SUBTILASE_SER"/>
    <property type="match status" value="1"/>
</dbReference>
<feature type="domain" description="Peptidase S8/S53" evidence="8">
    <location>
        <begin position="163"/>
        <end position="395"/>
    </location>
</feature>
<dbReference type="InterPro" id="IPR036852">
    <property type="entry name" value="Peptidase_S8/S53_dom_sf"/>
</dbReference>
<comment type="similarity">
    <text evidence="1 5 6">Belongs to the peptidase S8 family.</text>
</comment>
<evidence type="ECO:0000256" key="3">
    <source>
        <dbReference type="ARBA" id="ARBA00022801"/>
    </source>
</evidence>
<dbReference type="SUPFAM" id="SSF52743">
    <property type="entry name" value="Subtilisin-like"/>
    <property type="match status" value="1"/>
</dbReference>
<organism evidence="9 10">
    <name type="scientific">Mollisia scopiformis</name>
    <name type="common">Conifer needle endophyte fungus</name>
    <name type="synonym">Phialocephala scopiformis</name>
    <dbReference type="NCBI Taxonomy" id="149040"/>
    <lineage>
        <taxon>Eukaryota</taxon>
        <taxon>Fungi</taxon>
        <taxon>Dikarya</taxon>
        <taxon>Ascomycota</taxon>
        <taxon>Pezizomycotina</taxon>
        <taxon>Leotiomycetes</taxon>
        <taxon>Helotiales</taxon>
        <taxon>Mollisiaceae</taxon>
        <taxon>Mollisia</taxon>
    </lineage>
</organism>
<dbReference type="InterPro" id="IPR022398">
    <property type="entry name" value="Peptidase_S8_His-AS"/>
</dbReference>
<dbReference type="EMBL" id="KQ947412">
    <property type="protein sequence ID" value="KUJ18701.1"/>
    <property type="molecule type" value="Genomic_DNA"/>
</dbReference>
<evidence type="ECO:0000313" key="10">
    <source>
        <dbReference type="Proteomes" id="UP000070700"/>
    </source>
</evidence>
<evidence type="ECO:0000256" key="7">
    <source>
        <dbReference type="SAM" id="SignalP"/>
    </source>
</evidence>
<keyword evidence="2 5" id="KW-0645">Protease</keyword>
<reference evidence="9 10" key="1">
    <citation type="submission" date="2015-10" db="EMBL/GenBank/DDBJ databases">
        <title>Full genome of DAOMC 229536 Phialocephala scopiformis, a fungal endophyte of spruce producing the potent anti-insectan compound rugulosin.</title>
        <authorList>
            <consortium name="DOE Joint Genome Institute"/>
            <person name="Walker A.K."/>
            <person name="Frasz S.L."/>
            <person name="Seifert K.A."/>
            <person name="Miller J.D."/>
            <person name="Mondo S.J."/>
            <person name="Labutti K."/>
            <person name="Lipzen A."/>
            <person name="Dockter R."/>
            <person name="Kennedy M."/>
            <person name="Grigoriev I.V."/>
            <person name="Spatafora J.W."/>
        </authorList>
    </citation>
    <scope>NUCLEOTIDE SEQUENCE [LARGE SCALE GENOMIC DNA]</scope>
    <source>
        <strain evidence="9 10">CBS 120377</strain>
    </source>
</reference>
<dbReference type="PANTHER" id="PTHR43806">
    <property type="entry name" value="PEPTIDASE S8"/>
    <property type="match status" value="1"/>
</dbReference>
<keyword evidence="10" id="KW-1185">Reference proteome</keyword>
<accession>A0A194XEX5</accession>
<sequence length="417" mass="43546">MHLSSTLSLVFILPLIYAFPFRTQQIGRAAQDVRPGNYILRYHDYVSDADVLKHEAIIQAKLGIGCTTIYNFNTFKGCHLETDPAGLQAVASPLILSSEPDSLFSISPRPAPLPPVTVRPNSSISTSSHDMSTETGAPWGLGRISHKKAGNSSYVFDASACAGTTIYVIDTGIRITHVEFGGRARYGASFVTGVVLPADDHGHGTHVSGTAAGSSVGVCHGAEVVAVKVLDSTGFGYNTWIIAGIQWAVNVALSRSNTTRQSVISISIGGGYSPTLNAAVTAAVAAGLPVSVAAGNNGEDSSLFSPSSAVNAMIVGATDISDNKAYFSNYDKGVSIWVPGVDVLSAFNTCDQCYFWYSGTSQATPHVAGLAAYLMTLDDLSTPSKILSKIRSLATNRLIVGSLGGSSNKLAYNGNGA</sequence>
<dbReference type="InParanoid" id="A0A194XEX5"/>
<dbReference type="PRINTS" id="PR00723">
    <property type="entry name" value="SUBTILISIN"/>
</dbReference>
<dbReference type="GeneID" id="28817701"/>
<dbReference type="CDD" id="cd04077">
    <property type="entry name" value="Peptidases_S8_PCSK9_ProteinaseK_like"/>
    <property type="match status" value="1"/>
</dbReference>
<feature type="signal peptide" evidence="7">
    <location>
        <begin position="1"/>
        <end position="18"/>
    </location>
</feature>
<dbReference type="Proteomes" id="UP000070700">
    <property type="component" value="Unassembled WGS sequence"/>
</dbReference>
<dbReference type="KEGG" id="psco:LY89DRAFT_502401"/>
<dbReference type="Pfam" id="PF00082">
    <property type="entry name" value="Peptidase_S8"/>
    <property type="match status" value="1"/>
</dbReference>
<evidence type="ECO:0000256" key="5">
    <source>
        <dbReference type="PROSITE-ProRule" id="PRU01240"/>
    </source>
</evidence>
<dbReference type="InterPro" id="IPR050131">
    <property type="entry name" value="Peptidase_S8_subtilisin-like"/>
</dbReference>
<evidence type="ECO:0000256" key="4">
    <source>
        <dbReference type="ARBA" id="ARBA00022825"/>
    </source>
</evidence>
<keyword evidence="4 5" id="KW-0720">Serine protease</keyword>
<dbReference type="InterPro" id="IPR000209">
    <property type="entry name" value="Peptidase_S8/S53_dom"/>
</dbReference>
<feature type="active site" description="Charge relay system" evidence="5">
    <location>
        <position position="170"/>
    </location>
</feature>
<gene>
    <name evidence="9" type="ORF">LY89DRAFT_502401</name>
</gene>
<dbReference type="GO" id="GO:0006508">
    <property type="term" value="P:proteolysis"/>
    <property type="evidence" value="ECO:0007669"/>
    <property type="project" value="UniProtKB-KW"/>
</dbReference>
<dbReference type="InterPro" id="IPR023827">
    <property type="entry name" value="Peptidase_S8_Asp-AS"/>
</dbReference>